<dbReference type="Proteomes" id="UP000463337">
    <property type="component" value="Unassembled WGS sequence"/>
</dbReference>
<dbReference type="GO" id="GO:0009103">
    <property type="term" value="P:lipopolysaccharide biosynthetic process"/>
    <property type="evidence" value="ECO:0007669"/>
    <property type="project" value="TreeGrafter"/>
</dbReference>
<evidence type="ECO:0000313" key="4">
    <source>
        <dbReference type="Proteomes" id="UP000463337"/>
    </source>
</evidence>
<dbReference type="CDD" id="cd03809">
    <property type="entry name" value="GT4_MtfB-like"/>
    <property type="match status" value="1"/>
</dbReference>
<evidence type="ECO:0000256" key="1">
    <source>
        <dbReference type="ARBA" id="ARBA00022679"/>
    </source>
</evidence>
<evidence type="ECO:0000313" key="3">
    <source>
        <dbReference type="EMBL" id="MRY59483.1"/>
    </source>
</evidence>
<comment type="caution">
    <text evidence="3">The sequence shown here is derived from an EMBL/GenBank/DDBJ whole genome shotgun (WGS) entry which is preliminary data.</text>
</comment>
<evidence type="ECO:0000259" key="2">
    <source>
        <dbReference type="Pfam" id="PF00534"/>
    </source>
</evidence>
<dbReference type="EMBL" id="WKLT01000017">
    <property type="protein sequence ID" value="MRY59483.1"/>
    <property type="molecule type" value="Genomic_DNA"/>
</dbReference>
<name>A0A6I2N2H0_PARDI</name>
<dbReference type="PANTHER" id="PTHR46401">
    <property type="entry name" value="GLYCOSYLTRANSFERASE WBBK-RELATED"/>
    <property type="match status" value="1"/>
</dbReference>
<dbReference type="PANTHER" id="PTHR46401:SF2">
    <property type="entry name" value="GLYCOSYLTRANSFERASE WBBK-RELATED"/>
    <property type="match status" value="1"/>
</dbReference>
<organism evidence="3 4">
    <name type="scientific">Parabacteroides distasonis</name>
    <dbReference type="NCBI Taxonomy" id="823"/>
    <lineage>
        <taxon>Bacteria</taxon>
        <taxon>Pseudomonadati</taxon>
        <taxon>Bacteroidota</taxon>
        <taxon>Bacteroidia</taxon>
        <taxon>Bacteroidales</taxon>
        <taxon>Tannerellaceae</taxon>
        <taxon>Parabacteroides</taxon>
    </lineage>
</organism>
<dbReference type="SUPFAM" id="SSF53756">
    <property type="entry name" value="UDP-Glycosyltransferase/glycogen phosphorylase"/>
    <property type="match status" value="1"/>
</dbReference>
<dbReference type="GO" id="GO:0016757">
    <property type="term" value="F:glycosyltransferase activity"/>
    <property type="evidence" value="ECO:0007669"/>
    <property type="project" value="InterPro"/>
</dbReference>
<accession>A0A6I2N2H0</accession>
<dbReference type="AlphaFoldDB" id="A0A6I2N2H0"/>
<dbReference type="InterPro" id="IPR001296">
    <property type="entry name" value="Glyco_trans_1"/>
</dbReference>
<sequence>MRLVIDYRLAGYSMRGMAKYCISMTNELLKSPRMSAFDIILYVDKKCKKELLPNSVEYRVLPTRNFVFGEQILLPYFLYRDKIDILWSPHNTFPLIKIPSVKMYATWHDLVVMDKRMKCNTLLSFLKRSYYNLIMRYGWKNLDMVCTVSEFSKKEILNKFHFKNILITPNCIDDFIKSIDIELKNKNYCREDFFFTVSGEFWYKNLDFLFDWFRSNRKFTLKVAGLKPNSLFYNNCPENIQILPYNIPLEKIIEYYCRCRAFLFVSKYEGFGIPILEAMACNCRLIVSNVASIPEVCGDNGLYIDPYDVNTFSEAMNKIDDFEIDKNKRLHQIEKFSNWEKSANTLIDALLGDKLE</sequence>
<reference evidence="3 4" key="1">
    <citation type="journal article" date="2019" name="Nat. Med.">
        <title>A library of human gut bacterial isolates paired with longitudinal multiomics data enables mechanistic microbiome research.</title>
        <authorList>
            <person name="Poyet M."/>
            <person name="Groussin M."/>
            <person name="Gibbons S.M."/>
            <person name="Avila-Pacheco J."/>
            <person name="Jiang X."/>
            <person name="Kearney S.M."/>
            <person name="Perrotta A.R."/>
            <person name="Berdy B."/>
            <person name="Zhao S."/>
            <person name="Lieberman T.D."/>
            <person name="Swanson P.K."/>
            <person name="Smith M."/>
            <person name="Roesemann S."/>
            <person name="Alexander J.E."/>
            <person name="Rich S.A."/>
            <person name="Livny J."/>
            <person name="Vlamakis H."/>
            <person name="Clish C."/>
            <person name="Bullock K."/>
            <person name="Deik A."/>
            <person name="Scott J."/>
            <person name="Pierce K.A."/>
            <person name="Xavier R.J."/>
            <person name="Alm E.J."/>
        </authorList>
    </citation>
    <scope>NUCLEOTIDE SEQUENCE [LARGE SCALE GENOMIC DNA]</scope>
    <source>
        <strain evidence="3 4">BIOML-A41</strain>
    </source>
</reference>
<keyword evidence="1 3" id="KW-0808">Transferase</keyword>
<feature type="domain" description="Glycosyl transferase family 1" evidence="2">
    <location>
        <begin position="190"/>
        <end position="323"/>
    </location>
</feature>
<gene>
    <name evidence="3" type="ORF">GKD59_16525</name>
</gene>
<dbReference type="Gene3D" id="3.40.50.2000">
    <property type="entry name" value="Glycogen Phosphorylase B"/>
    <property type="match status" value="2"/>
</dbReference>
<protein>
    <submittedName>
        <fullName evidence="3">Glycosyltransferase</fullName>
    </submittedName>
</protein>
<dbReference type="Pfam" id="PF00534">
    <property type="entry name" value="Glycos_transf_1"/>
    <property type="match status" value="1"/>
</dbReference>
<proteinExistence type="predicted"/>